<sequence>MQNVRWHARPTLHRPTLVAAFTGWNDAGDSASTAVRTMIEAWNATPLATVDPEEFTDFASTRPHVRLAGGNREIVWPTVSAWYASLPGSDVIFVLGPEPSLRWRTFCDELQSLATETGVSMVLSLGSLLADVSHSRPVNIIGTATDQDLIERYDLQRSRYQGPTGIVGVMQHTFSSAGFPTMSFWAAVPAYASQVPSPKASLALIERACDVIGTPVPAGVLADEVGEYEDRVDQFVEQDRDLVGYVRRLESLSDAGLDIDEDDEFEEDEDEDEDDTVGGEAVEALGEVTPERLIEEVEQFLRDQGQS</sequence>
<feature type="compositionally biased region" description="Acidic residues" evidence="1">
    <location>
        <begin position="257"/>
        <end position="277"/>
    </location>
</feature>
<evidence type="ECO:0000313" key="3">
    <source>
        <dbReference type="EMBL" id="CAB4991648.1"/>
    </source>
</evidence>
<dbReference type="EMBL" id="CAFBON010000114">
    <property type="protein sequence ID" value="CAB4991648.1"/>
    <property type="molecule type" value="Genomic_DNA"/>
</dbReference>
<dbReference type="EMBL" id="CAFAAJ010000083">
    <property type="protein sequence ID" value="CAB4808254.1"/>
    <property type="molecule type" value="Genomic_DNA"/>
</dbReference>
<dbReference type="Pfam" id="PF09754">
    <property type="entry name" value="PAC2"/>
    <property type="match status" value="1"/>
</dbReference>
<dbReference type="InterPro" id="IPR038389">
    <property type="entry name" value="PSMG2_sf"/>
</dbReference>
<organism evidence="3">
    <name type="scientific">freshwater metagenome</name>
    <dbReference type="NCBI Taxonomy" id="449393"/>
    <lineage>
        <taxon>unclassified sequences</taxon>
        <taxon>metagenomes</taxon>
        <taxon>ecological metagenomes</taxon>
    </lineage>
</organism>
<dbReference type="InterPro" id="IPR019151">
    <property type="entry name" value="Proteasome_assmbl_chaperone_2"/>
</dbReference>
<name>A0A6J7NGI3_9ZZZZ</name>
<protein>
    <submittedName>
        <fullName evidence="3">Unannotated protein</fullName>
    </submittedName>
</protein>
<dbReference type="AlphaFoldDB" id="A0A6J7NGI3"/>
<reference evidence="3" key="1">
    <citation type="submission" date="2020-05" db="EMBL/GenBank/DDBJ databases">
        <authorList>
            <person name="Chiriac C."/>
            <person name="Salcher M."/>
            <person name="Ghai R."/>
            <person name="Kavagutti S V."/>
        </authorList>
    </citation>
    <scope>NUCLEOTIDE SEQUENCE</scope>
</reference>
<evidence type="ECO:0000313" key="2">
    <source>
        <dbReference type="EMBL" id="CAB4808254.1"/>
    </source>
</evidence>
<evidence type="ECO:0000256" key="1">
    <source>
        <dbReference type="SAM" id="MobiDB-lite"/>
    </source>
</evidence>
<dbReference type="Gene3D" id="3.40.50.10900">
    <property type="entry name" value="PAC-like subunit"/>
    <property type="match status" value="1"/>
</dbReference>
<accession>A0A6J7NGI3</accession>
<dbReference type="SUPFAM" id="SSF159659">
    <property type="entry name" value="Cgl1923-like"/>
    <property type="match status" value="1"/>
</dbReference>
<proteinExistence type="predicted"/>
<feature type="region of interest" description="Disordered" evidence="1">
    <location>
        <begin position="257"/>
        <end position="289"/>
    </location>
</feature>
<dbReference type="PIRSF" id="PIRSF028754">
    <property type="entry name" value="UCP028754"/>
    <property type="match status" value="1"/>
</dbReference>
<dbReference type="InterPro" id="IPR008492">
    <property type="entry name" value="Rv2714-like"/>
</dbReference>
<gene>
    <name evidence="2" type="ORF">UFOPK3001_01376</name>
    <name evidence="3" type="ORF">UFOPK3954_01200</name>
</gene>